<proteinExistence type="inferred from homology"/>
<dbReference type="PANTHER" id="PTHR11699">
    <property type="entry name" value="ALDEHYDE DEHYDROGENASE-RELATED"/>
    <property type="match status" value="1"/>
</dbReference>
<evidence type="ECO:0000313" key="7">
    <source>
        <dbReference type="Proteomes" id="UP000271241"/>
    </source>
</evidence>
<dbReference type="AlphaFoldDB" id="A0A4P9XTR6"/>
<dbReference type="Pfam" id="PF00171">
    <property type="entry name" value="Aldedh"/>
    <property type="match status" value="1"/>
</dbReference>
<dbReference type="InterPro" id="IPR015590">
    <property type="entry name" value="Aldehyde_DH_dom"/>
</dbReference>
<keyword evidence="2 4" id="KW-0560">Oxidoreductase</keyword>
<dbReference type="GO" id="GO:0016620">
    <property type="term" value="F:oxidoreductase activity, acting on the aldehyde or oxo group of donors, NAD or NADP as acceptor"/>
    <property type="evidence" value="ECO:0007669"/>
    <property type="project" value="InterPro"/>
</dbReference>
<dbReference type="InterPro" id="IPR016160">
    <property type="entry name" value="Ald_DH_CS_CYS"/>
</dbReference>
<dbReference type="Proteomes" id="UP000271241">
    <property type="component" value="Unassembled WGS sequence"/>
</dbReference>
<evidence type="ECO:0000256" key="2">
    <source>
        <dbReference type="ARBA" id="ARBA00023002"/>
    </source>
</evidence>
<gene>
    <name evidence="6" type="ORF">THASP1DRAFT_14356</name>
</gene>
<dbReference type="FunFam" id="3.40.309.10:FF:000009">
    <property type="entry name" value="Aldehyde dehydrogenase A"/>
    <property type="match status" value="1"/>
</dbReference>
<keyword evidence="7" id="KW-1185">Reference proteome</keyword>
<dbReference type="InterPro" id="IPR016163">
    <property type="entry name" value="Ald_DH_C"/>
</dbReference>
<reference evidence="7" key="1">
    <citation type="journal article" date="2018" name="Nat. Microbiol.">
        <title>Leveraging single-cell genomics to expand the fungal tree of life.</title>
        <authorList>
            <person name="Ahrendt S.R."/>
            <person name="Quandt C.A."/>
            <person name="Ciobanu D."/>
            <person name="Clum A."/>
            <person name="Salamov A."/>
            <person name="Andreopoulos B."/>
            <person name="Cheng J.F."/>
            <person name="Woyke T."/>
            <person name="Pelin A."/>
            <person name="Henrissat B."/>
            <person name="Reynolds N.K."/>
            <person name="Benny G.L."/>
            <person name="Smith M.E."/>
            <person name="James T.Y."/>
            <person name="Grigoriev I.V."/>
        </authorList>
    </citation>
    <scope>NUCLEOTIDE SEQUENCE [LARGE SCALE GENOMIC DNA]</scope>
    <source>
        <strain evidence="7">RSA 1356</strain>
    </source>
</reference>
<protein>
    <submittedName>
        <fullName evidence="6">Aldehyde dehydrogenase</fullName>
    </submittedName>
</protein>
<evidence type="ECO:0000256" key="3">
    <source>
        <dbReference type="PROSITE-ProRule" id="PRU10007"/>
    </source>
</evidence>
<dbReference type="CDD" id="cd07102">
    <property type="entry name" value="ALDH_EDX86601"/>
    <property type="match status" value="1"/>
</dbReference>
<dbReference type="PROSITE" id="PS00070">
    <property type="entry name" value="ALDEHYDE_DEHYDR_CYS"/>
    <property type="match status" value="1"/>
</dbReference>
<dbReference type="InterPro" id="IPR029510">
    <property type="entry name" value="Ald_DH_CS_GLU"/>
</dbReference>
<dbReference type="Gene3D" id="3.40.309.10">
    <property type="entry name" value="Aldehyde Dehydrogenase, Chain A, domain 2"/>
    <property type="match status" value="1"/>
</dbReference>
<comment type="similarity">
    <text evidence="1 4">Belongs to the aldehyde dehydrogenase family.</text>
</comment>
<feature type="domain" description="Aldehyde dehydrogenase" evidence="5">
    <location>
        <begin position="4"/>
        <end position="460"/>
    </location>
</feature>
<dbReference type="OrthoDB" id="310895at2759"/>
<name>A0A4P9XTR6_9FUNG</name>
<dbReference type="SUPFAM" id="SSF53720">
    <property type="entry name" value="ALDH-like"/>
    <property type="match status" value="1"/>
</dbReference>
<sequence length="468" mass="50924">MASTLEVISPADSQPLLTRPFASHADIDAVLERSREAFRHWRRVPLQERVRLVLKFVDCFVAKKDAVAKEITQQMGRPIRYTAGEVRGFEQRARYAAAIAASALADYEPEEAAGAPAPLKRYIRREPVGPVLILASWNYPYLVSVNGVVPALLAGNTVVLKQSPQTPLCAERFADAFQEAGLPDGVFQYLHITHEAVPHAIQHPATAYVNYTGSMEGGLAVQKAAAGRFIGVGLELGGKDPAYVRSDADLEHAVEQLVDGAFFNSGQSCCGIERIYVASEVYDQFVEKFTALAKQYKLGDPLDPEVTLGPMVRAQNADNVRAHIQDALERGAQGLVDPALFPASKPGTPYLAPQVLVNVDHTMRVMKEETFGPVVGVMKVASDEEAVRLMNDSSYGLTASIWTRDTAIGERIGDQLETGTVFTNRCDYVDPALAWTGAKDSGRGCTLSKFGFDALTRPKSYNINVGPQ</sequence>
<evidence type="ECO:0000313" key="6">
    <source>
        <dbReference type="EMBL" id="RKP09382.1"/>
    </source>
</evidence>
<dbReference type="InterPro" id="IPR016161">
    <property type="entry name" value="Ald_DH/histidinol_DH"/>
</dbReference>
<dbReference type="STRING" id="78915.A0A4P9XTR6"/>
<evidence type="ECO:0000259" key="5">
    <source>
        <dbReference type="Pfam" id="PF00171"/>
    </source>
</evidence>
<dbReference type="PROSITE" id="PS00687">
    <property type="entry name" value="ALDEHYDE_DEHYDR_GLU"/>
    <property type="match status" value="1"/>
</dbReference>
<dbReference type="Gene3D" id="3.40.605.10">
    <property type="entry name" value="Aldehyde Dehydrogenase, Chain A, domain 1"/>
    <property type="match status" value="1"/>
</dbReference>
<dbReference type="EMBL" id="KZ992518">
    <property type="protein sequence ID" value="RKP09382.1"/>
    <property type="molecule type" value="Genomic_DNA"/>
</dbReference>
<evidence type="ECO:0000256" key="4">
    <source>
        <dbReference type="RuleBase" id="RU003345"/>
    </source>
</evidence>
<feature type="active site" evidence="3">
    <location>
        <position position="235"/>
    </location>
</feature>
<accession>A0A4P9XTR6</accession>
<dbReference type="InterPro" id="IPR016162">
    <property type="entry name" value="Ald_DH_N"/>
</dbReference>
<organism evidence="6 7">
    <name type="scientific">Thamnocephalis sphaerospora</name>
    <dbReference type="NCBI Taxonomy" id="78915"/>
    <lineage>
        <taxon>Eukaryota</taxon>
        <taxon>Fungi</taxon>
        <taxon>Fungi incertae sedis</taxon>
        <taxon>Zoopagomycota</taxon>
        <taxon>Zoopagomycotina</taxon>
        <taxon>Zoopagomycetes</taxon>
        <taxon>Zoopagales</taxon>
        <taxon>Sigmoideomycetaceae</taxon>
        <taxon>Thamnocephalis</taxon>
    </lineage>
</organism>
<evidence type="ECO:0000256" key="1">
    <source>
        <dbReference type="ARBA" id="ARBA00009986"/>
    </source>
</evidence>